<protein>
    <recommendedName>
        <fullName evidence="3">Glycosyltransferase family 2 protein</fullName>
    </recommendedName>
</protein>
<gene>
    <name evidence="1" type="ORF">EJP82_02060</name>
</gene>
<keyword evidence="2" id="KW-1185">Reference proteome</keyword>
<dbReference type="RefSeq" id="WP_127190332.1">
    <property type="nucleotide sequence ID" value="NZ_RZNY01000001.1"/>
</dbReference>
<dbReference type="InterPro" id="IPR029044">
    <property type="entry name" value="Nucleotide-diphossugar_trans"/>
</dbReference>
<dbReference type="OrthoDB" id="9801954at2"/>
<dbReference type="AlphaFoldDB" id="A0A433YFX9"/>
<name>A0A433YFX9_9BACL</name>
<evidence type="ECO:0000313" key="1">
    <source>
        <dbReference type="EMBL" id="RUT48741.1"/>
    </source>
</evidence>
<accession>A0A433YFX9</accession>
<reference evidence="1 2" key="1">
    <citation type="submission" date="2018-12" db="EMBL/GenBank/DDBJ databases">
        <authorList>
            <person name="Sun L."/>
            <person name="Chen Z."/>
        </authorList>
    </citation>
    <scope>NUCLEOTIDE SEQUENCE [LARGE SCALE GENOMIC DNA]</scope>
    <source>
        <strain evidence="1 2">DSM 15890</strain>
    </source>
</reference>
<evidence type="ECO:0008006" key="3">
    <source>
        <dbReference type="Google" id="ProtNLM"/>
    </source>
</evidence>
<dbReference type="Proteomes" id="UP000279446">
    <property type="component" value="Unassembled WGS sequence"/>
</dbReference>
<dbReference type="SUPFAM" id="SSF53448">
    <property type="entry name" value="Nucleotide-diphospho-sugar transferases"/>
    <property type="match status" value="1"/>
</dbReference>
<organism evidence="1 2">
    <name type="scientific">Paenibacillus anaericanus</name>
    <dbReference type="NCBI Taxonomy" id="170367"/>
    <lineage>
        <taxon>Bacteria</taxon>
        <taxon>Bacillati</taxon>
        <taxon>Bacillota</taxon>
        <taxon>Bacilli</taxon>
        <taxon>Bacillales</taxon>
        <taxon>Paenibacillaceae</taxon>
        <taxon>Paenibacillus</taxon>
    </lineage>
</organism>
<proteinExistence type="predicted"/>
<comment type="caution">
    <text evidence="1">The sequence shown here is derived from an EMBL/GenBank/DDBJ whole genome shotgun (WGS) entry which is preliminary data.</text>
</comment>
<sequence>MKKICFAILVHNYKEALKDMVDNIRHFCPHSSIVLYNGGDDPELCKGLGLPICPTSKKLVYPTSISTYMSEVMKWLIDSKYEFDYLINLDSDCLFAKQGFEQFVDKEMNNSDYMGVRVRVPTDNWIPYQNFQKEWVLWKSVFKQDELLCCFNVGQIFSKQLVGNIVKISETYQIKQKLLQTRSKGIVEIVYVSLAHKLGARIKPYPIETASSIRFRPHFTAEEIKKCLQNNPYEYLFHPVYRDMHNETRTWIRTLI</sequence>
<dbReference type="EMBL" id="RZNY01000001">
    <property type="protein sequence ID" value="RUT48741.1"/>
    <property type="molecule type" value="Genomic_DNA"/>
</dbReference>
<evidence type="ECO:0000313" key="2">
    <source>
        <dbReference type="Proteomes" id="UP000279446"/>
    </source>
</evidence>